<evidence type="ECO:0000256" key="8">
    <source>
        <dbReference type="ARBA" id="ARBA00023180"/>
    </source>
</evidence>
<keyword evidence="9" id="KW-0449">Lipoprotein</keyword>
<dbReference type="PRINTS" id="PR01349">
    <property type="entry name" value="WNTPROTEIN"/>
</dbReference>
<evidence type="ECO:0000313" key="12">
    <source>
        <dbReference type="Proteomes" id="UP000515154"/>
    </source>
</evidence>
<dbReference type="FunFam" id="3.30.2460.20:FF:000003">
    <property type="entry name" value="Protein Wnt"/>
    <property type="match status" value="1"/>
</dbReference>
<keyword evidence="12" id="KW-1185">Reference proteome</keyword>
<dbReference type="CDD" id="cd19340">
    <property type="entry name" value="Wnt_Wnt8"/>
    <property type="match status" value="1"/>
</dbReference>
<evidence type="ECO:0000256" key="6">
    <source>
        <dbReference type="ARBA" id="ARBA00022687"/>
    </source>
</evidence>
<evidence type="ECO:0000256" key="9">
    <source>
        <dbReference type="ARBA" id="ARBA00023288"/>
    </source>
</evidence>
<dbReference type="InterPro" id="IPR013301">
    <property type="entry name" value="Wnt8"/>
</dbReference>
<evidence type="ECO:0000256" key="10">
    <source>
        <dbReference type="RuleBase" id="RU003500"/>
    </source>
</evidence>
<feature type="signal peptide" evidence="11">
    <location>
        <begin position="1"/>
        <end position="24"/>
    </location>
</feature>
<feature type="chain" id="PRO_5027879075" description="Protein Wnt" evidence="11">
    <location>
        <begin position="25"/>
        <end position="367"/>
    </location>
</feature>
<dbReference type="InterPro" id="IPR005817">
    <property type="entry name" value="Wnt"/>
</dbReference>
<dbReference type="GO" id="GO:0045165">
    <property type="term" value="P:cell fate commitment"/>
    <property type="evidence" value="ECO:0007669"/>
    <property type="project" value="TreeGrafter"/>
</dbReference>
<keyword evidence="4" id="KW-0964">Secreted</keyword>
<keyword evidence="5" id="KW-0272">Extracellular matrix</keyword>
<dbReference type="Proteomes" id="UP000515154">
    <property type="component" value="Linkage group LG3"/>
</dbReference>
<keyword evidence="3 10" id="KW-0217">Developmental protein</keyword>
<accession>A0A6P7S6M6</accession>
<dbReference type="PRINTS" id="PR01892">
    <property type="entry name" value="WNT8PROTEIN"/>
</dbReference>
<dbReference type="GO" id="GO:0030182">
    <property type="term" value="P:neuron differentiation"/>
    <property type="evidence" value="ECO:0007669"/>
    <property type="project" value="TreeGrafter"/>
</dbReference>
<protein>
    <recommendedName>
        <fullName evidence="10">Protein Wnt</fullName>
    </recommendedName>
</protein>
<dbReference type="SMART" id="SM00097">
    <property type="entry name" value="WNT1"/>
    <property type="match status" value="1"/>
</dbReference>
<dbReference type="PANTHER" id="PTHR12027">
    <property type="entry name" value="WNT RELATED"/>
    <property type="match status" value="1"/>
</dbReference>
<evidence type="ECO:0000256" key="7">
    <source>
        <dbReference type="ARBA" id="ARBA00023157"/>
    </source>
</evidence>
<dbReference type="Gene3D" id="3.30.2460.20">
    <property type="match status" value="1"/>
</dbReference>
<keyword evidence="6 10" id="KW-0879">Wnt signaling pathway</keyword>
<reference evidence="13" key="1">
    <citation type="submission" date="2025-08" db="UniProtKB">
        <authorList>
            <consortium name="RefSeq"/>
        </authorList>
    </citation>
    <scope>IDENTIFICATION</scope>
</reference>
<comment type="subcellular location">
    <subcellularLocation>
        <location evidence="1 10">Secreted</location>
        <location evidence="1 10">Extracellular space</location>
        <location evidence="1 10">Extracellular matrix</location>
    </subcellularLocation>
</comment>
<dbReference type="GO" id="GO:0005615">
    <property type="term" value="C:extracellular space"/>
    <property type="evidence" value="ECO:0007669"/>
    <property type="project" value="TreeGrafter"/>
</dbReference>
<dbReference type="KEGG" id="osn:115209497"/>
<evidence type="ECO:0000256" key="4">
    <source>
        <dbReference type="ARBA" id="ARBA00022525"/>
    </source>
</evidence>
<dbReference type="GO" id="GO:0060070">
    <property type="term" value="P:canonical Wnt signaling pathway"/>
    <property type="evidence" value="ECO:0007669"/>
    <property type="project" value="TreeGrafter"/>
</dbReference>
<dbReference type="InterPro" id="IPR018161">
    <property type="entry name" value="Wnt_CS"/>
</dbReference>
<evidence type="ECO:0000256" key="5">
    <source>
        <dbReference type="ARBA" id="ARBA00022530"/>
    </source>
</evidence>
<dbReference type="InterPro" id="IPR043158">
    <property type="entry name" value="Wnt_C"/>
</dbReference>
<gene>
    <name evidence="13" type="primary">LOC115209497</name>
</gene>
<keyword evidence="7" id="KW-1015">Disulfide bond</keyword>
<dbReference type="AlphaFoldDB" id="A0A6P7S6M6"/>
<evidence type="ECO:0000256" key="1">
    <source>
        <dbReference type="ARBA" id="ARBA00004498"/>
    </source>
</evidence>
<name>A0A6P7S6M6_9MOLL</name>
<comment type="similarity">
    <text evidence="2 10">Belongs to the Wnt family.</text>
</comment>
<keyword evidence="8" id="KW-0325">Glycoprotein</keyword>
<evidence type="ECO:0000256" key="11">
    <source>
        <dbReference type="SAM" id="SignalP"/>
    </source>
</evidence>
<keyword evidence="11" id="KW-0732">Signal</keyword>
<dbReference type="Pfam" id="PF00110">
    <property type="entry name" value="wnt"/>
    <property type="match status" value="1"/>
</dbReference>
<dbReference type="GO" id="GO:0005125">
    <property type="term" value="F:cytokine activity"/>
    <property type="evidence" value="ECO:0007669"/>
    <property type="project" value="TreeGrafter"/>
</dbReference>
<evidence type="ECO:0000256" key="3">
    <source>
        <dbReference type="ARBA" id="ARBA00022473"/>
    </source>
</evidence>
<dbReference type="GO" id="GO:0005109">
    <property type="term" value="F:frizzled binding"/>
    <property type="evidence" value="ECO:0007669"/>
    <property type="project" value="TreeGrafter"/>
</dbReference>
<dbReference type="RefSeq" id="XP_029633783.1">
    <property type="nucleotide sequence ID" value="XM_029777923.2"/>
</dbReference>
<comment type="function">
    <text evidence="10">Ligand for members of the frizzled family of seven transmembrane receptors.</text>
</comment>
<organism evidence="12 13">
    <name type="scientific">Octopus sinensis</name>
    <name type="common">East Asian common octopus</name>
    <dbReference type="NCBI Taxonomy" id="2607531"/>
    <lineage>
        <taxon>Eukaryota</taxon>
        <taxon>Metazoa</taxon>
        <taxon>Spiralia</taxon>
        <taxon>Lophotrochozoa</taxon>
        <taxon>Mollusca</taxon>
        <taxon>Cephalopoda</taxon>
        <taxon>Coleoidea</taxon>
        <taxon>Octopodiformes</taxon>
        <taxon>Octopoda</taxon>
        <taxon>Incirrata</taxon>
        <taxon>Octopodidae</taxon>
        <taxon>Octopus</taxon>
    </lineage>
</organism>
<dbReference type="PANTHER" id="PTHR12027:SF81">
    <property type="entry name" value="WNT INHIBITOR OF DORSAL PROTEIN"/>
    <property type="match status" value="1"/>
</dbReference>
<evidence type="ECO:0000256" key="2">
    <source>
        <dbReference type="ARBA" id="ARBA00005683"/>
    </source>
</evidence>
<proteinExistence type="inferred from homology"/>
<evidence type="ECO:0000313" key="13">
    <source>
        <dbReference type="RefSeq" id="XP_029633783.1"/>
    </source>
</evidence>
<sequence length="367" mass="41970">MKHSQWSVSLVFSAFLFHLDYLTGTIMTDDPLDKDKLLSWYKLAKSDRSVNKILMTGPKMNEFGANATTYLMFSDIVASGEKKAAAECRYQFRLDRWNCPEESIMTQKSRLSATQEASFVQSILAAGIMHTLTRRCSLGHFSDCGCDDSKKGKRGGHNWLWSGCSDDVRFSARVSKQLIDSLEKGKDALASMKLHNNEVGRMAVRKTMKTICKCHGVSGSCTTKTCWRQLANFRRVGYYLKKRYFKSLHVNFQEGKLGEWNVASGQGLSLVSKTDLVYLEKSPDYCKQNVSLAIKGTLNRECKRPNKSEKISKWERRSCQRLCLSCGYRIKHWTEEVLVSCHCKFLWCCAVKCRKCLEKTDKYSCRK</sequence>
<dbReference type="PROSITE" id="PS00246">
    <property type="entry name" value="WNT1"/>
    <property type="match status" value="1"/>
</dbReference>